<dbReference type="EMBL" id="AP027151">
    <property type="protein sequence ID" value="BDV43933.1"/>
    <property type="molecule type" value="Genomic_DNA"/>
</dbReference>
<sequence>MDDLIARANKYAVSAGRTGEGQYRAAERADRFARWLSWASTALSAIVGTSIFSDWIKTYPLQFGFGLAAIVAAALSAVQRTSKLDERAEAHRAAGAEYGRLRRRADMFRLRLEGGDVERKMGFEELEKIGEDLSCLAKKTRALPDSIYKPAAKTFDDMHQEYFTIAPTHAGGVVVRSNNSTIQYLVVQTKNEPHEWVLPKGHIERGESTEQAARREVLEETGVETAVRDVLDIVEFSAPNGRVKAQFFLMEMVRESPPREGRERQWLNFNEAMDSLKFKESRRLVCQAYSLLRHTAGITG</sequence>
<gene>
    <name evidence="5" type="ORF">GURASL_28560</name>
</gene>
<keyword evidence="3" id="KW-1133">Transmembrane helix</keyword>
<dbReference type="NCBIfam" id="NF033632">
    <property type="entry name" value="SLATT_4"/>
    <property type="match status" value="1"/>
</dbReference>
<dbReference type="InterPro" id="IPR020476">
    <property type="entry name" value="Nudix_hydrolase"/>
</dbReference>
<dbReference type="Proteomes" id="UP001317705">
    <property type="component" value="Chromosome"/>
</dbReference>
<evidence type="ECO:0000313" key="6">
    <source>
        <dbReference type="Proteomes" id="UP001317705"/>
    </source>
</evidence>
<keyword evidence="3" id="KW-0472">Membrane</keyword>
<protein>
    <recommendedName>
        <fullName evidence="4">Nudix hydrolase domain-containing protein</fullName>
    </recommendedName>
</protein>
<feature type="domain" description="Nudix hydrolase" evidence="4">
    <location>
        <begin position="167"/>
        <end position="290"/>
    </location>
</feature>
<keyword evidence="1 2" id="KW-0378">Hydrolase</keyword>
<dbReference type="RefSeq" id="WP_282000050.1">
    <property type="nucleotide sequence ID" value="NZ_AP027151.1"/>
</dbReference>
<keyword evidence="6" id="KW-1185">Reference proteome</keyword>
<dbReference type="Gene3D" id="3.90.79.10">
    <property type="entry name" value="Nucleoside Triphosphate Pyrophosphohydrolase"/>
    <property type="match status" value="1"/>
</dbReference>
<dbReference type="PANTHER" id="PTHR21340">
    <property type="entry name" value="DIADENOSINE 5,5-P1,P4-TETRAPHOSPHATE PYROPHOSPHOHYDROLASE MUTT"/>
    <property type="match status" value="1"/>
</dbReference>
<keyword evidence="3" id="KW-0812">Transmembrane</keyword>
<evidence type="ECO:0000313" key="5">
    <source>
        <dbReference type="EMBL" id="BDV43933.1"/>
    </source>
</evidence>
<proteinExistence type="inferred from homology"/>
<dbReference type="PROSITE" id="PS51462">
    <property type="entry name" value="NUDIX"/>
    <property type="match status" value="1"/>
</dbReference>
<dbReference type="InterPro" id="IPR020084">
    <property type="entry name" value="NUDIX_hydrolase_CS"/>
</dbReference>
<dbReference type="PRINTS" id="PR00502">
    <property type="entry name" value="NUDIXFAMILY"/>
</dbReference>
<dbReference type="SUPFAM" id="SSF55811">
    <property type="entry name" value="Nudix"/>
    <property type="match status" value="1"/>
</dbReference>
<name>A0ABN6VUG8_9BACT</name>
<dbReference type="Pfam" id="PF00293">
    <property type="entry name" value="NUDIX"/>
    <property type="match status" value="1"/>
</dbReference>
<evidence type="ECO:0000256" key="2">
    <source>
        <dbReference type="RuleBase" id="RU003476"/>
    </source>
</evidence>
<reference evidence="5 6" key="1">
    <citation type="submission" date="2022-12" db="EMBL/GenBank/DDBJ databases">
        <title>Polyphasic characterization of Geotalea uranireducens NIT-SL11 newly isolated from a complex of sewage sludge and microbially reduced graphene oxide.</title>
        <authorList>
            <person name="Xie L."/>
            <person name="Yoshida N."/>
            <person name="Meng L."/>
        </authorList>
    </citation>
    <scope>NUCLEOTIDE SEQUENCE [LARGE SCALE GENOMIC DNA]</scope>
    <source>
        <strain evidence="5 6">NIT-SL11</strain>
    </source>
</reference>
<organism evidence="5 6">
    <name type="scientific">Geotalea uraniireducens</name>
    <dbReference type="NCBI Taxonomy" id="351604"/>
    <lineage>
        <taxon>Bacteria</taxon>
        <taxon>Pseudomonadati</taxon>
        <taxon>Thermodesulfobacteriota</taxon>
        <taxon>Desulfuromonadia</taxon>
        <taxon>Geobacterales</taxon>
        <taxon>Geobacteraceae</taxon>
        <taxon>Geotalea</taxon>
    </lineage>
</organism>
<comment type="similarity">
    <text evidence="2">Belongs to the Nudix hydrolase family.</text>
</comment>
<evidence type="ECO:0000256" key="1">
    <source>
        <dbReference type="ARBA" id="ARBA00022801"/>
    </source>
</evidence>
<dbReference type="InterPro" id="IPR000086">
    <property type="entry name" value="NUDIX_hydrolase_dom"/>
</dbReference>
<feature type="transmembrane region" description="Helical" evidence="3">
    <location>
        <begin position="59"/>
        <end position="78"/>
    </location>
</feature>
<evidence type="ECO:0000259" key="4">
    <source>
        <dbReference type="PROSITE" id="PS51462"/>
    </source>
</evidence>
<feature type="transmembrane region" description="Helical" evidence="3">
    <location>
        <begin position="32"/>
        <end position="53"/>
    </location>
</feature>
<dbReference type="InterPro" id="IPR051325">
    <property type="entry name" value="Nudix_hydrolase_domain"/>
</dbReference>
<dbReference type="InterPro" id="IPR015797">
    <property type="entry name" value="NUDIX_hydrolase-like_dom_sf"/>
</dbReference>
<evidence type="ECO:0000256" key="3">
    <source>
        <dbReference type="SAM" id="Phobius"/>
    </source>
</evidence>
<dbReference type="PANTHER" id="PTHR21340:SF0">
    <property type="entry name" value="BIS(5'-NUCLEOSYL)-TETRAPHOSPHATASE [ASYMMETRICAL]"/>
    <property type="match status" value="1"/>
</dbReference>
<accession>A0ABN6VUG8</accession>
<dbReference type="PROSITE" id="PS00893">
    <property type="entry name" value="NUDIX_BOX"/>
    <property type="match status" value="1"/>
</dbReference>